<dbReference type="RefSeq" id="WP_277567936.1">
    <property type="nucleotide sequence ID" value="NZ_JAPDHZ010000006.1"/>
</dbReference>
<proteinExistence type="predicted"/>
<accession>A0A9X4KLL8</accession>
<dbReference type="GO" id="GO:0019324">
    <property type="term" value="P:L-lyxose metabolic process"/>
    <property type="evidence" value="ECO:0007669"/>
    <property type="project" value="TreeGrafter"/>
</dbReference>
<dbReference type="Pfam" id="PF01261">
    <property type="entry name" value="AP_endonuc_2"/>
    <property type="match status" value="1"/>
</dbReference>
<dbReference type="PANTHER" id="PTHR30268">
    <property type="entry name" value="L-RHAMNOSE ISOMERASE"/>
    <property type="match status" value="1"/>
</dbReference>
<evidence type="ECO:0000259" key="4">
    <source>
        <dbReference type="Pfam" id="PF01261"/>
    </source>
</evidence>
<name>A0A9X4KLL8_9BACL</name>
<keyword evidence="2" id="KW-0464">Manganese</keyword>
<comment type="caution">
    <text evidence="5">The sequence shown here is derived from an EMBL/GenBank/DDBJ whole genome shotgun (WGS) entry which is preliminary data.</text>
</comment>
<dbReference type="EMBL" id="JAPDHZ010000006">
    <property type="protein sequence ID" value="MDG0794170.1"/>
    <property type="molecule type" value="Genomic_DNA"/>
</dbReference>
<dbReference type="EC" id="5.3.1.14" evidence="5"/>
<evidence type="ECO:0000256" key="3">
    <source>
        <dbReference type="ARBA" id="ARBA00023235"/>
    </source>
</evidence>
<sequence length="411" mass="46586">MTDKAYTVFEERQKERGIDLQEVRRRLKALEIETPSWGYADQGTRFRTFPYKGAARTTLEKIDDAAAVHRFTGACPAVAIHIPWDKVDDYGTLTGYAEERGIRIGAINPNLFQEPEYMLGSVTNTDAAIRRKATEHLLECVDIARAVDSKVLSLWFSDGTNYPGQAPIRQRVNWMRECLQTTYGAMAPDMRMLIEYKFYEPAFYHTDLADWGMAFNMANKLGPQAQVLVDTGHHPQGTNIEHLVAYLLNERKLGGFHFNSRKYGDDDLIAGAINPYELFLIFYQIVDAMRDPDPAIAATANRIAYMIDQSHNIEEKIPAMIRSVLNVQVQYAKALLINFDEVREAQEKQDVLAAEDAVRSAFEQDVTPLLRAFREEDGLPVDPMRAYKESGLHEKVLGRVSKQETTPSGLK</sequence>
<dbReference type="InterPro" id="IPR013022">
    <property type="entry name" value="Xyl_isomerase-like_TIM-brl"/>
</dbReference>
<dbReference type="GO" id="GO:0046872">
    <property type="term" value="F:metal ion binding"/>
    <property type="evidence" value="ECO:0007669"/>
    <property type="project" value="UniProtKB-KW"/>
</dbReference>
<evidence type="ECO:0000313" key="6">
    <source>
        <dbReference type="Proteomes" id="UP001153387"/>
    </source>
</evidence>
<protein>
    <submittedName>
        <fullName evidence="5">L-rhamnose isomerase</fullName>
        <ecNumber evidence="5">5.3.1.14</ecNumber>
    </submittedName>
</protein>
<dbReference type="InterPro" id="IPR036237">
    <property type="entry name" value="Xyl_isomerase-like_sf"/>
</dbReference>
<feature type="domain" description="Xylose isomerase-like TIM barrel" evidence="4">
    <location>
        <begin position="92"/>
        <end position="266"/>
    </location>
</feature>
<dbReference type="AlphaFoldDB" id="A0A9X4KLL8"/>
<evidence type="ECO:0000313" key="5">
    <source>
        <dbReference type="EMBL" id="MDG0794170.1"/>
    </source>
</evidence>
<gene>
    <name evidence="5" type="primary">rhaI</name>
    <name evidence="5" type="ORF">OMP38_27535</name>
</gene>
<organism evidence="5 6">
    <name type="scientific">Cohnella ginsengisoli</name>
    <dbReference type="NCBI Taxonomy" id="425004"/>
    <lineage>
        <taxon>Bacteria</taxon>
        <taxon>Bacillati</taxon>
        <taxon>Bacillota</taxon>
        <taxon>Bacilli</taxon>
        <taxon>Bacillales</taxon>
        <taxon>Paenibacillaceae</taxon>
        <taxon>Cohnella</taxon>
    </lineage>
</organism>
<keyword evidence="6" id="KW-1185">Reference proteome</keyword>
<keyword evidence="1" id="KW-0479">Metal-binding</keyword>
<dbReference type="SUPFAM" id="SSF51658">
    <property type="entry name" value="Xylose isomerase-like"/>
    <property type="match status" value="1"/>
</dbReference>
<dbReference type="NCBIfam" id="TIGR02635">
    <property type="entry name" value="RhaI_grampos"/>
    <property type="match status" value="1"/>
</dbReference>
<dbReference type="Gene3D" id="3.20.20.150">
    <property type="entry name" value="Divalent-metal-dependent TIM barrel enzymes"/>
    <property type="match status" value="1"/>
</dbReference>
<dbReference type="PANTHER" id="PTHR30268:SF0">
    <property type="entry name" value="L-RHAMNOSE ISOMERASE"/>
    <property type="match status" value="1"/>
</dbReference>
<evidence type="ECO:0000256" key="2">
    <source>
        <dbReference type="ARBA" id="ARBA00023211"/>
    </source>
</evidence>
<dbReference type="GO" id="GO:0019301">
    <property type="term" value="P:rhamnose catabolic process"/>
    <property type="evidence" value="ECO:0007669"/>
    <property type="project" value="TreeGrafter"/>
</dbReference>
<evidence type="ECO:0000256" key="1">
    <source>
        <dbReference type="ARBA" id="ARBA00022723"/>
    </source>
</evidence>
<dbReference type="Proteomes" id="UP001153387">
    <property type="component" value="Unassembled WGS sequence"/>
</dbReference>
<dbReference type="GO" id="GO:0008740">
    <property type="term" value="F:L-rhamnose isomerase activity"/>
    <property type="evidence" value="ECO:0007669"/>
    <property type="project" value="UniProtKB-EC"/>
</dbReference>
<reference evidence="5 6" key="1">
    <citation type="submission" date="2022-10" db="EMBL/GenBank/DDBJ databases">
        <title>Comparative genomic analysis of Cohnella hashimotonis sp. nov., isolated from the International Space Station.</title>
        <authorList>
            <person name="Simpson A."/>
            <person name="Venkateswaran K."/>
        </authorList>
    </citation>
    <scope>NUCLEOTIDE SEQUENCE [LARGE SCALE GENOMIC DNA]</scope>
    <source>
        <strain evidence="5 6">DSM 18997</strain>
    </source>
</reference>
<keyword evidence="3 5" id="KW-0413">Isomerase</keyword>
<dbReference type="InterPro" id="IPR050337">
    <property type="entry name" value="L-rhamnose_isomerase"/>
</dbReference>
<dbReference type="InterPro" id="IPR013457">
    <property type="entry name" value="Rhamnose_iso-rel"/>
</dbReference>